<proteinExistence type="predicted"/>
<dbReference type="SUPFAM" id="SSF47370">
    <property type="entry name" value="Bromodomain"/>
    <property type="match status" value="2"/>
</dbReference>
<feature type="domain" description="Bromo" evidence="4">
    <location>
        <begin position="379"/>
        <end position="446"/>
    </location>
</feature>
<dbReference type="Proteomes" id="UP000053257">
    <property type="component" value="Unassembled WGS sequence"/>
</dbReference>
<dbReference type="PROSITE" id="PS50014">
    <property type="entry name" value="BROMODOMAIN_2"/>
    <property type="match status" value="2"/>
</dbReference>
<dbReference type="GO" id="GO:0006338">
    <property type="term" value="P:chromatin remodeling"/>
    <property type="evidence" value="ECO:0007669"/>
    <property type="project" value="TreeGrafter"/>
</dbReference>
<protein>
    <recommendedName>
        <fullName evidence="8">Bromodomain-containing protein</fullName>
    </recommendedName>
</protein>
<dbReference type="InterPro" id="IPR027353">
    <property type="entry name" value="NET_dom"/>
</dbReference>
<feature type="region of interest" description="Disordered" evidence="3">
    <location>
        <begin position="676"/>
        <end position="713"/>
    </location>
</feature>
<evidence type="ECO:0000256" key="2">
    <source>
        <dbReference type="PROSITE-ProRule" id="PRU00035"/>
    </source>
</evidence>
<keyword evidence="7" id="KW-1185">Reference proteome</keyword>
<dbReference type="SMART" id="SM00297">
    <property type="entry name" value="BROMO"/>
    <property type="match status" value="2"/>
</dbReference>
<dbReference type="GO" id="GO:0005634">
    <property type="term" value="C:nucleus"/>
    <property type="evidence" value="ECO:0007669"/>
    <property type="project" value="TreeGrafter"/>
</dbReference>
<reference evidence="6 7" key="1">
    <citation type="journal article" date="2014" name="PLoS Genet.">
        <title>Analysis of the Phlebiopsis gigantea genome, transcriptome and secretome provides insight into its pioneer colonization strategies of wood.</title>
        <authorList>
            <person name="Hori C."/>
            <person name="Ishida T."/>
            <person name="Igarashi K."/>
            <person name="Samejima M."/>
            <person name="Suzuki H."/>
            <person name="Master E."/>
            <person name="Ferreira P."/>
            <person name="Ruiz-Duenas F.J."/>
            <person name="Held B."/>
            <person name="Canessa P."/>
            <person name="Larrondo L.F."/>
            <person name="Schmoll M."/>
            <person name="Druzhinina I.S."/>
            <person name="Kubicek C.P."/>
            <person name="Gaskell J.A."/>
            <person name="Kersten P."/>
            <person name="St John F."/>
            <person name="Glasner J."/>
            <person name="Sabat G."/>
            <person name="Splinter BonDurant S."/>
            <person name="Syed K."/>
            <person name="Yadav J."/>
            <person name="Mgbeahuruike A.C."/>
            <person name="Kovalchuk A."/>
            <person name="Asiegbu F.O."/>
            <person name="Lackner G."/>
            <person name="Hoffmeister D."/>
            <person name="Rencoret J."/>
            <person name="Gutierrez A."/>
            <person name="Sun H."/>
            <person name="Lindquist E."/>
            <person name="Barry K."/>
            <person name="Riley R."/>
            <person name="Grigoriev I.V."/>
            <person name="Henrissat B."/>
            <person name="Kues U."/>
            <person name="Berka R.M."/>
            <person name="Martinez A.T."/>
            <person name="Covert S.F."/>
            <person name="Blanchette R.A."/>
            <person name="Cullen D."/>
        </authorList>
    </citation>
    <scope>NUCLEOTIDE SEQUENCE [LARGE SCALE GENOMIC DNA]</scope>
    <source>
        <strain evidence="6 7">11061_1 CR5-6</strain>
    </source>
</reference>
<organism evidence="6 7">
    <name type="scientific">Phlebiopsis gigantea (strain 11061_1 CR5-6)</name>
    <name type="common">White-rot fungus</name>
    <name type="synonym">Peniophora gigantea</name>
    <dbReference type="NCBI Taxonomy" id="745531"/>
    <lineage>
        <taxon>Eukaryota</taxon>
        <taxon>Fungi</taxon>
        <taxon>Dikarya</taxon>
        <taxon>Basidiomycota</taxon>
        <taxon>Agaricomycotina</taxon>
        <taxon>Agaricomycetes</taxon>
        <taxon>Polyporales</taxon>
        <taxon>Phanerochaetaceae</taxon>
        <taxon>Phlebiopsis</taxon>
    </lineage>
</organism>
<accession>A0A0C3PUS6</accession>
<dbReference type="PANTHER" id="PTHR22880:SF225">
    <property type="entry name" value="BROMODOMAIN-CONTAINING PROTEIN BET-1-RELATED"/>
    <property type="match status" value="1"/>
</dbReference>
<evidence type="ECO:0000259" key="4">
    <source>
        <dbReference type="PROSITE" id="PS50014"/>
    </source>
</evidence>
<dbReference type="Pfam" id="PF17035">
    <property type="entry name" value="BET"/>
    <property type="match status" value="1"/>
</dbReference>
<evidence type="ECO:0000256" key="1">
    <source>
        <dbReference type="ARBA" id="ARBA00023117"/>
    </source>
</evidence>
<feature type="compositionally biased region" description="Low complexity" evidence="3">
    <location>
        <begin position="678"/>
        <end position="691"/>
    </location>
</feature>
<dbReference type="GO" id="GO:0000785">
    <property type="term" value="C:chromatin"/>
    <property type="evidence" value="ECO:0007669"/>
    <property type="project" value="TreeGrafter"/>
</dbReference>
<dbReference type="PROSITE" id="PS51525">
    <property type="entry name" value="NET"/>
    <property type="match status" value="1"/>
</dbReference>
<feature type="compositionally biased region" description="Pro residues" evidence="3">
    <location>
        <begin position="283"/>
        <end position="301"/>
    </location>
</feature>
<feature type="region of interest" description="Disordered" evidence="3">
    <location>
        <begin position="633"/>
        <end position="655"/>
    </location>
</feature>
<dbReference type="Gene3D" id="1.20.1270.220">
    <property type="match status" value="1"/>
</dbReference>
<dbReference type="EMBL" id="KN840446">
    <property type="protein sequence ID" value="KIP11468.1"/>
    <property type="molecule type" value="Genomic_DNA"/>
</dbReference>
<evidence type="ECO:0000256" key="3">
    <source>
        <dbReference type="SAM" id="MobiDB-lite"/>
    </source>
</evidence>
<feature type="compositionally biased region" description="Low complexity" evidence="3">
    <location>
        <begin position="306"/>
        <end position="315"/>
    </location>
</feature>
<dbReference type="InterPro" id="IPR038336">
    <property type="entry name" value="NET_sf"/>
</dbReference>
<dbReference type="AlphaFoldDB" id="A0A0C3PUS6"/>
<dbReference type="Gene3D" id="1.20.920.10">
    <property type="entry name" value="Bromodomain-like"/>
    <property type="match status" value="2"/>
</dbReference>
<feature type="compositionally biased region" description="Low complexity" evidence="3">
    <location>
        <begin position="701"/>
        <end position="713"/>
    </location>
</feature>
<dbReference type="GO" id="GO:0006355">
    <property type="term" value="P:regulation of DNA-templated transcription"/>
    <property type="evidence" value="ECO:0007669"/>
    <property type="project" value="TreeGrafter"/>
</dbReference>
<sequence>MKIEAVEDASITAQMSTPPDPKSIPIAPPNGSQPPPEGELLQDVKMAEESQSSPADEDTPMAEAVTPAPSQDVSPSAVASSSLPAVSASAIPVETNSPYSTSSPNDDDIQPPPAKRARKHSDADQASLANTATPPPASVSPPPLAENSFEVIKAKVPTLSVVQHRFCMSTVRSLKKMKAAVPFLKPVDPAALNIPHYPDVIKHPMDFSTVERKLVSSNPAKPDTNPANPCYYSAEEFAADVRLIFSNCTTFNGPDHVVTSLSRQVEEVFDKQMKNLPPAEVAKPPPVKKVVSPPPPPPPTKKPVVRRPSTSVPVIRRTEEPGRPKREIHPPPPKDLPYSDAPKKTRKAKLPKDSGVAEQLKFCDKILKDLNKKVHWTCANPFYEPVDWVKLQIPSYPKIIKRPMDLSTMRKKLDAGEYPTAEKFHEDFKLMIRNCFSFNPSGTPVNAAGHELQKVFDEKWKGLPSLRPAVVSDDEDDEDEDNSDDEHARMIADMETQIESMNRTLASLKQNKQKAKKEAKKVVEKRPPPQPVASSSKVPPKTNGKAALPPNRKKPSKKPIDDNDVLSFEQKKELSDTIGKLDGSKLERVIQIIHEGVPEIRDSTEEIELEIDTLPAAVLTKLYNFVIRPNRAPPAKRARTGKGTGTGGLKRKSMDEDVEAEKIRVLEERMALFEKGGAAAASAMSHAPSAARGAQSDHSSDSSSDDSSGSDSE</sequence>
<dbReference type="InterPro" id="IPR001487">
    <property type="entry name" value="Bromodomain"/>
</dbReference>
<evidence type="ECO:0008006" key="8">
    <source>
        <dbReference type="Google" id="ProtNLM"/>
    </source>
</evidence>
<feature type="region of interest" description="Disordered" evidence="3">
    <location>
        <begin position="276"/>
        <end position="352"/>
    </location>
</feature>
<feature type="compositionally biased region" description="Low complexity" evidence="3">
    <location>
        <begin position="67"/>
        <end position="93"/>
    </location>
</feature>
<name>A0A0C3PUS6_PHLG1</name>
<feature type="region of interest" description="Disordered" evidence="3">
    <location>
        <begin position="1"/>
        <end position="144"/>
    </location>
</feature>
<dbReference type="HOGENOM" id="CLU_001499_4_1_1"/>
<feature type="compositionally biased region" description="Basic and acidic residues" evidence="3">
    <location>
        <begin position="316"/>
        <end position="329"/>
    </location>
</feature>
<feature type="region of interest" description="Disordered" evidence="3">
    <location>
        <begin position="466"/>
        <end position="485"/>
    </location>
</feature>
<feature type="compositionally biased region" description="Polar residues" evidence="3">
    <location>
        <begin position="94"/>
        <end position="104"/>
    </location>
</feature>
<feature type="compositionally biased region" description="Pro residues" evidence="3">
    <location>
        <begin position="133"/>
        <end position="144"/>
    </location>
</feature>
<feature type="compositionally biased region" description="Pro residues" evidence="3">
    <location>
        <begin position="18"/>
        <end position="37"/>
    </location>
</feature>
<dbReference type="Pfam" id="PF00439">
    <property type="entry name" value="Bromodomain"/>
    <property type="match status" value="2"/>
</dbReference>
<gene>
    <name evidence="6" type="ORF">PHLGIDRAFT_83554</name>
</gene>
<evidence type="ECO:0000313" key="6">
    <source>
        <dbReference type="EMBL" id="KIP11468.1"/>
    </source>
</evidence>
<dbReference type="STRING" id="745531.A0A0C3PUS6"/>
<keyword evidence="1 2" id="KW-0103">Bromodomain</keyword>
<dbReference type="InterPro" id="IPR036427">
    <property type="entry name" value="Bromodomain-like_sf"/>
</dbReference>
<feature type="region of interest" description="Disordered" evidence="3">
    <location>
        <begin position="508"/>
        <end position="568"/>
    </location>
</feature>
<feature type="domain" description="Bromo" evidence="4">
    <location>
        <begin position="175"/>
        <end position="259"/>
    </location>
</feature>
<feature type="domain" description="NET" evidence="5">
    <location>
        <begin position="556"/>
        <end position="637"/>
    </location>
</feature>
<dbReference type="OrthoDB" id="784962at2759"/>
<dbReference type="PANTHER" id="PTHR22880">
    <property type="entry name" value="FALZ-RELATED BROMODOMAIN-CONTAINING PROTEINS"/>
    <property type="match status" value="1"/>
</dbReference>
<dbReference type="PRINTS" id="PR00503">
    <property type="entry name" value="BROMODOMAIN"/>
</dbReference>
<evidence type="ECO:0000313" key="7">
    <source>
        <dbReference type="Proteomes" id="UP000053257"/>
    </source>
</evidence>
<dbReference type="InterPro" id="IPR050935">
    <property type="entry name" value="Bromo_chromatin_reader"/>
</dbReference>
<evidence type="ECO:0000259" key="5">
    <source>
        <dbReference type="PROSITE" id="PS51525"/>
    </source>
</evidence>
<feature type="compositionally biased region" description="Acidic residues" evidence="3">
    <location>
        <begin position="472"/>
        <end position="484"/>
    </location>
</feature>